<dbReference type="PANTHER" id="PTHR10259">
    <property type="entry name" value="THIOPURINE S-METHYLTRANSFERASE"/>
    <property type="match status" value="1"/>
</dbReference>
<evidence type="ECO:0000256" key="6">
    <source>
        <dbReference type="ARBA" id="ARBA00022603"/>
    </source>
</evidence>
<evidence type="ECO:0000313" key="10">
    <source>
        <dbReference type="EMBL" id="OWY27546.1"/>
    </source>
</evidence>
<feature type="binding site" evidence="9">
    <location>
        <position position="66"/>
    </location>
    <ligand>
        <name>S-adenosyl-L-methionine</name>
        <dbReference type="ChEBI" id="CHEBI:59789"/>
    </ligand>
</feature>
<keyword evidence="5 9" id="KW-0963">Cytoplasm</keyword>
<reference evidence="10 11" key="1">
    <citation type="submission" date="2017-06" db="EMBL/GenBank/DDBJ databases">
        <title>Herbaspirillum phytohormonus sp. nov., isolated from the root nodule of Robinia pseudoacacia in lead-zinc mine.</title>
        <authorList>
            <person name="Fan M."/>
            <person name="Lin Y."/>
        </authorList>
    </citation>
    <scope>NUCLEOTIDE SEQUENCE [LARGE SCALE GENOMIC DNA]</scope>
    <source>
        <strain evidence="10 11">HZ10</strain>
    </source>
</reference>
<feature type="binding site" evidence="9">
    <location>
        <position position="45"/>
    </location>
    <ligand>
        <name>S-adenosyl-L-methionine</name>
        <dbReference type="ChEBI" id="CHEBI:59789"/>
    </ligand>
</feature>
<evidence type="ECO:0000256" key="9">
    <source>
        <dbReference type="HAMAP-Rule" id="MF_00812"/>
    </source>
</evidence>
<dbReference type="NCBIfam" id="NF009732">
    <property type="entry name" value="PRK13255.1"/>
    <property type="match status" value="1"/>
</dbReference>
<dbReference type="InterPro" id="IPR022474">
    <property type="entry name" value="Thiopur_S-MeTfrase_Se/Te_detox"/>
</dbReference>
<dbReference type="GO" id="GO:0008119">
    <property type="term" value="F:thiopurine S-methyltransferase activity"/>
    <property type="evidence" value="ECO:0007669"/>
    <property type="project" value="UniProtKB-UniRule"/>
</dbReference>
<comment type="caution">
    <text evidence="10">The sequence shown here is derived from an EMBL/GenBank/DDBJ whole genome shotgun (WGS) entry which is preliminary data.</text>
</comment>
<keyword evidence="6 9" id="KW-0489">Methyltransferase</keyword>
<evidence type="ECO:0000256" key="4">
    <source>
        <dbReference type="ARBA" id="ARBA00011905"/>
    </source>
</evidence>
<evidence type="ECO:0000256" key="1">
    <source>
        <dbReference type="ARBA" id="ARBA00000903"/>
    </source>
</evidence>
<dbReference type="Pfam" id="PF05724">
    <property type="entry name" value="TPMT"/>
    <property type="match status" value="1"/>
</dbReference>
<dbReference type="NCBIfam" id="TIGR03840">
    <property type="entry name" value="TMPT_Se_Te"/>
    <property type="match status" value="1"/>
</dbReference>
<dbReference type="EC" id="2.1.1.67" evidence="4 9"/>
<keyword evidence="8 9" id="KW-0949">S-adenosyl-L-methionine</keyword>
<feature type="binding site" evidence="9">
    <location>
        <position position="10"/>
    </location>
    <ligand>
        <name>S-adenosyl-L-methionine</name>
        <dbReference type="ChEBI" id="CHEBI:59789"/>
    </ligand>
</feature>
<gene>
    <name evidence="9" type="primary">tpm</name>
    <name evidence="10" type="ORF">CEJ42_18445</name>
</gene>
<evidence type="ECO:0000256" key="7">
    <source>
        <dbReference type="ARBA" id="ARBA00022679"/>
    </source>
</evidence>
<accession>A0A246WMG3</accession>
<dbReference type="RefSeq" id="WP_088752072.1">
    <property type="nucleotide sequence ID" value="NZ_NJGU01000010.1"/>
</dbReference>
<dbReference type="GO" id="GO:0005737">
    <property type="term" value="C:cytoplasm"/>
    <property type="evidence" value="ECO:0007669"/>
    <property type="project" value="UniProtKB-SubCell"/>
</dbReference>
<evidence type="ECO:0000256" key="5">
    <source>
        <dbReference type="ARBA" id="ARBA00022490"/>
    </source>
</evidence>
<comment type="catalytic activity">
    <reaction evidence="1 9">
        <text>S-adenosyl-L-methionine + a thiopurine = S-adenosyl-L-homocysteine + a thiopurine S-methylether.</text>
        <dbReference type="EC" id="2.1.1.67"/>
    </reaction>
</comment>
<dbReference type="InterPro" id="IPR025835">
    <property type="entry name" value="Thiopurine_S-MeTrfase"/>
</dbReference>
<dbReference type="PROSITE" id="PS51585">
    <property type="entry name" value="SAM_MT_TPMT"/>
    <property type="match status" value="1"/>
</dbReference>
<evidence type="ECO:0000256" key="3">
    <source>
        <dbReference type="ARBA" id="ARBA00008145"/>
    </source>
</evidence>
<evidence type="ECO:0000313" key="11">
    <source>
        <dbReference type="Proteomes" id="UP000197596"/>
    </source>
</evidence>
<organism evidence="10 11">
    <name type="scientific">Herbaspirillum robiniae</name>
    <dbReference type="NCBI Taxonomy" id="2014887"/>
    <lineage>
        <taxon>Bacteria</taxon>
        <taxon>Pseudomonadati</taxon>
        <taxon>Pseudomonadota</taxon>
        <taxon>Betaproteobacteria</taxon>
        <taxon>Burkholderiales</taxon>
        <taxon>Oxalobacteraceae</taxon>
        <taxon>Herbaspirillum</taxon>
    </lineage>
</organism>
<dbReference type="InterPro" id="IPR008854">
    <property type="entry name" value="TPMT"/>
</dbReference>
<dbReference type="EMBL" id="NJGU01000010">
    <property type="protein sequence ID" value="OWY27546.1"/>
    <property type="molecule type" value="Genomic_DNA"/>
</dbReference>
<evidence type="ECO:0000256" key="2">
    <source>
        <dbReference type="ARBA" id="ARBA00004496"/>
    </source>
</evidence>
<comment type="similarity">
    <text evidence="3 9">Belongs to the class I-like SAM-binding methyltransferase superfamily. TPMT family.</text>
</comment>
<feature type="binding site" evidence="9">
    <location>
        <position position="123"/>
    </location>
    <ligand>
        <name>S-adenosyl-L-methionine</name>
        <dbReference type="ChEBI" id="CHEBI:59789"/>
    </ligand>
</feature>
<dbReference type="PIRSF" id="PIRSF023956">
    <property type="entry name" value="Thiopurine_S-methyltransferase"/>
    <property type="match status" value="1"/>
</dbReference>
<sequence>MEAEFWLERWREGRTNFHQARVTPLLQKFWPALALPAGSTVLVPLCGKSLDMVWLAEQGHKVLGVELSQLAVEQFFAENGMTPQVSESSQGRHYAAGNIEIICGDIFALTDQTLAACAGAYDRAALIALPPEMRPRYAEQVYGRLPAGAQSILITLEYAQDRMAGPPFSVGEDEVRRIYAPLTQADAIDRRDILDKEPKFRERGLEKLDSVTYRLRRDGSANA</sequence>
<dbReference type="GO" id="GO:0032259">
    <property type="term" value="P:methylation"/>
    <property type="evidence" value="ECO:0007669"/>
    <property type="project" value="UniProtKB-KW"/>
</dbReference>
<dbReference type="SUPFAM" id="SSF53335">
    <property type="entry name" value="S-adenosyl-L-methionine-dependent methyltransferases"/>
    <property type="match status" value="1"/>
</dbReference>
<dbReference type="Gene3D" id="3.40.50.150">
    <property type="entry name" value="Vaccinia Virus protein VP39"/>
    <property type="match status" value="1"/>
</dbReference>
<dbReference type="HAMAP" id="MF_00812">
    <property type="entry name" value="Thiopur_methtran"/>
    <property type="match status" value="1"/>
</dbReference>
<keyword evidence="7 9" id="KW-0808">Transferase</keyword>
<dbReference type="InterPro" id="IPR029063">
    <property type="entry name" value="SAM-dependent_MTases_sf"/>
</dbReference>
<dbReference type="GO" id="GO:0010038">
    <property type="term" value="P:response to metal ion"/>
    <property type="evidence" value="ECO:0007669"/>
    <property type="project" value="InterPro"/>
</dbReference>
<protein>
    <recommendedName>
        <fullName evidence="4 9">Thiopurine S-methyltransferase</fullName>
        <ecNumber evidence="4 9">2.1.1.67</ecNumber>
    </recommendedName>
    <alternativeName>
        <fullName evidence="9">Thiopurine methyltransferase</fullName>
    </alternativeName>
</protein>
<proteinExistence type="inferred from homology"/>
<evidence type="ECO:0000256" key="8">
    <source>
        <dbReference type="ARBA" id="ARBA00022691"/>
    </source>
</evidence>
<comment type="subcellular location">
    <subcellularLocation>
        <location evidence="2 9">Cytoplasm</location>
    </subcellularLocation>
</comment>
<dbReference type="PANTHER" id="PTHR10259:SF11">
    <property type="entry name" value="THIOPURINE S-METHYLTRANSFERASE"/>
    <property type="match status" value="1"/>
</dbReference>
<dbReference type="FunFam" id="3.40.50.150:FF:000101">
    <property type="entry name" value="Thiopurine S-methyltransferase"/>
    <property type="match status" value="1"/>
</dbReference>
<dbReference type="Proteomes" id="UP000197596">
    <property type="component" value="Unassembled WGS sequence"/>
</dbReference>
<name>A0A246WMG3_9BURK</name>
<dbReference type="AlphaFoldDB" id="A0A246WMG3"/>